<feature type="transmembrane region" description="Helical" evidence="2">
    <location>
        <begin position="921"/>
        <end position="943"/>
    </location>
</feature>
<dbReference type="Proteomes" id="UP000654075">
    <property type="component" value="Unassembled WGS sequence"/>
</dbReference>
<keyword evidence="4" id="KW-1185">Reference proteome</keyword>
<feature type="region of interest" description="Disordered" evidence="1">
    <location>
        <begin position="150"/>
        <end position="171"/>
    </location>
</feature>
<organism evidence="3 4">
    <name type="scientific">Polarella glacialis</name>
    <name type="common">Dinoflagellate</name>
    <dbReference type="NCBI Taxonomy" id="89957"/>
    <lineage>
        <taxon>Eukaryota</taxon>
        <taxon>Sar</taxon>
        <taxon>Alveolata</taxon>
        <taxon>Dinophyceae</taxon>
        <taxon>Suessiales</taxon>
        <taxon>Suessiaceae</taxon>
        <taxon>Polarella</taxon>
    </lineage>
</organism>
<evidence type="ECO:0000256" key="1">
    <source>
        <dbReference type="SAM" id="MobiDB-lite"/>
    </source>
</evidence>
<proteinExistence type="predicted"/>
<protein>
    <recommendedName>
        <fullName evidence="5">Transmembrane protein</fullName>
    </recommendedName>
</protein>
<sequence>MLEGQASKVHPPAPLSWYTVPTFKSQSWHLDQEDWNIDHNIDNNINNDKLEKKRKATTATTGTQIVAGIGGFQTICLPQVSQRIVVHPGQKLAHAFASTSLELISFPEEPPCSAIEIRAACHRCQQQPLLTSLFAFPRCCGQASSSPPLHQSPCSSQGSRPESTISLPTVSRRTEACKRSRARASPGFFPLFGAELPVPFGGQAVFSTGNRAGVPACREAQCSSKKPGFRLKSTSVLALSTARQVNSSELLKMSEASFDEPLVAARAILPAKDHLGQVHHQLALTPASLGHSAATWLPPVQVVPCRWCLVVFLPPVQVVPCGTQLHLQLATDLQLVPSQVMPLAHGGPLRCARQLPLRPLGEGLPSFMPSQFGAQRLAASQSAGQRCILLSLKCEAASFLTATTIISREDLPTEELDCPLMGISGLAAAAVDSDAEPCLKLGVVSSRRDLEESSKAAMQQRCCQARRLAEQAAAHNGRPRLLLLVGASRQFLAQSFLSIPVMQHVRPAFFACTSSQPWSKNRRPRSCVCRQVACLATTTTAGGQSAETLLGAMSVLKLPLLAADVAGHDVAPLGYSLSCRQGQGVGRLATKGSFLANLVVEVTLQQATCASGATYASGATLLLQCRRPAEPRVMAILGGMLQQQQHEQPQLVVFALGSAPFVLDPSFCLRALPPRPAEISLGARLLLPLRTSSFQLCKQAAPWQQQPLMPTTTPQTTTGLFAGLCLLGSATRLLDSSCVQQAPCERSLWAQMSKDRVVGKTPGAHLGLRVLVWPARSTCWTRQHVGAEEEPKADKAPGYCQKQTRCNVALLDRAAPVRRGCPCAMDVALLDGSPSERPRQAFAKVAGSGSKSCATSSCTAQVKQTQDLLQAALRTYIPAFMCRKQAQPPRRSLLQAARLTSRCTADGPAPGKVSQNNKNNIAVQCFVVVGLLLFAMLFGYLCFVGKKV</sequence>
<evidence type="ECO:0000313" key="4">
    <source>
        <dbReference type="Proteomes" id="UP000654075"/>
    </source>
</evidence>
<comment type="caution">
    <text evidence="3">The sequence shown here is derived from an EMBL/GenBank/DDBJ whole genome shotgun (WGS) entry which is preliminary data.</text>
</comment>
<accession>A0A813FWN7</accession>
<keyword evidence="2" id="KW-0472">Membrane</keyword>
<keyword evidence="2" id="KW-1133">Transmembrane helix</keyword>
<evidence type="ECO:0000313" key="3">
    <source>
        <dbReference type="EMBL" id="CAE8615050.1"/>
    </source>
</evidence>
<dbReference type="AlphaFoldDB" id="A0A813FWN7"/>
<reference evidence="3" key="1">
    <citation type="submission" date="2021-02" db="EMBL/GenBank/DDBJ databases">
        <authorList>
            <person name="Dougan E. K."/>
            <person name="Rhodes N."/>
            <person name="Thang M."/>
            <person name="Chan C."/>
        </authorList>
    </citation>
    <scope>NUCLEOTIDE SEQUENCE</scope>
</reference>
<keyword evidence="2" id="KW-0812">Transmembrane</keyword>
<evidence type="ECO:0000256" key="2">
    <source>
        <dbReference type="SAM" id="Phobius"/>
    </source>
</evidence>
<dbReference type="EMBL" id="CAJNNV010025550">
    <property type="protein sequence ID" value="CAE8615050.1"/>
    <property type="molecule type" value="Genomic_DNA"/>
</dbReference>
<evidence type="ECO:0008006" key="5">
    <source>
        <dbReference type="Google" id="ProtNLM"/>
    </source>
</evidence>
<gene>
    <name evidence="3" type="ORF">PGLA1383_LOCUS32768</name>
</gene>
<name>A0A813FWN7_POLGL</name>